<proteinExistence type="predicted"/>
<sequence>MSYPAVISELAGAVKEVGDAVKEVGGTVNSVINVIAWSVLKILPVLVAMLIGLVAIDIVLGPLFDDVGAGESPFLSSTQSDEVQFAANAELAPATDTAGALADARP</sequence>
<accession>A0ABW3F667</accession>
<gene>
    <name evidence="2" type="ORF">ACFQ1Z_10290</name>
</gene>
<name>A0ABW3F667_9PROT</name>
<dbReference type="EMBL" id="JBHTKB010000002">
    <property type="protein sequence ID" value="MFD0913936.1"/>
    <property type="molecule type" value="Genomic_DNA"/>
</dbReference>
<keyword evidence="1" id="KW-0812">Transmembrane</keyword>
<keyword evidence="1" id="KW-1133">Transmembrane helix</keyword>
<keyword evidence="3" id="KW-1185">Reference proteome</keyword>
<comment type="caution">
    <text evidence="2">The sequence shown here is derived from an EMBL/GenBank/DDBJ whole genome shotgun (WGS) entry which is preliminary data.</text>
</comment>
<keyword evidence="1" id="KW-0472">Membrane</keyword>
<evidence type="ECO:0000256" key="1">
    <source>
        <dbReference type="SAM" id="Phobius"/>
    </source>
</evidence>
<evidence type="ECO:0000313" key="2">
    <source>
        <dbReference type="EMBL" id="MFD0913936.1"/>
    </source>
</evidence>
<dbReference type="Proteomes" id="UP001597128">
    <property type="component" value="Unassembled WGS sequence"/>
</dbReference>
<reference evidence="3" key="1">
    <citation type="journal article" date="2019" name="Int. J. Syst. Evol. Microbiol.">
        <title>The Global Catalogue of Microorganisms (GCM) 10K type strain sequencing project: providing services to taxonomists for standard genome sequencing and annotation.</title>
        <authorList>
            <consortium name="The Broad Institute Genomics Platform"/>
            <consortium name="The Broad Institute Genome Sequencing Center for Infectious Disease"/>
            <person name="Wu L."/>
            <person name="Ma J."/>
        </authorList>
    </citation>
    <scope>NUCLEOTIDE SEQUENCE [LARGE SCALE GENOMIC DNA]</scope>
    <source>
        <strain evidence="3">CCUG 58412</strain>
    </source>
</reference>
<feature type="transmembrane region" description="Helical" evidence="1">
    <location>
        <begin position="34"/>
        <end position="56"/>
    </location>
</feature>
<organism evidence="2 3">
    <name type="scientific">Methylophilus luteus</name>
    <dbReference type="NCBI Taxonomy" id="640108"/>
    <lineage>
        <taxon>Bacteria</taxon>
        <taxon>Pseudomonadati</taxon>
        <taxon>Pseudomonadota</taxon>
        <taxon>Betaproteobacteria</taxon>
        <taxon>Nitrosomonadales</taxon>
        <taxon>Methylophilaceae</taxon>
        <taxon>Methylophilus</taxon>
    </lineage>
</organism>
<dbReference type="RefSeq" id="WP_379057438.1">
    <property type="nucleotide sequence ID" value="NZ_JBHTKB010000002.1"/>
</dbReference>
<evidence type="ECO:0000313" key="3">
    <source>
        <dbReference type="Proteomes" id="UP001597128"/>
    </source>
</evidence>
<protein>
    <submittedName>
        <fullName evidence="2">Uncharacterized protein</fullName>
    </submittedName>
</protein>